<dbReference type="GO" id="GO:0015627">
    <property type="term" value="C:type II protein secretion system complex"/>
    <property type="evidence" value="ECO:0007669"/>
    <property type="project" value="InterPro"/>
</dbReference>
<evidence type="ECO:0000313" key="11">
    <source>
        <dbReference type="Proteomes" id="UP000037530"/>
    </source>
</evidence>
<dbReference type="PROSITE" id="PS00409">
    <property type="entry name" value="PROKAR_NTER_METHYL"/>
    <property type="match status" value="1"/>
</dbReference>
<keyword evidence="3" id="KW-1003">Cell membrane</keyword>
<evidence type="ECO:0000256" key="2">
    <source>
        <dbReference type="ARBA" id="ARBA00021549"/>
    </source>
</evidence>
<dbReference type="NCBIfam" id="TIGR01708">
    <property type="entry name" value="typeII_sec_gspH"/>
    <property type="match status" value="1"/>
</dbReference>
<keyword evidence="7" id="KW-1133">Transmembrane helix</keyword>
<dbReference type="Gene3D" id="3.55.40.10">
    <property type="entry name" value="minor pseudopilin epsh domain"/>
    <property type="match status" value="1"/>
</dbReference>
<dbReference type="RefSeq" id="WP_053409958.1">
    <property type="nucleotide sequence ID" value="NZ_DAIPHI010000023.1"/>
</dbReference>
<name>A0A0M0HYA4_9VIBR</name>
<evidence type="ECO:0000256" key="3">
    <source>
        <dbReference type="ARBA" id="ARBA00022475"/>
    </source>
</evidence>
<dbReference type="InterPro" id="IPR049875">
    <property type="entry name" value="TypeII_GspH"/>
</dbReference>
<dbReference type="PANTHER" id="PTHR39583">
    <property type="entry name" value="TYPE II SECRETION SYSTEM PROTEIN J-RELATED"/>
    <property type="match status" value="1"/>
</dbReference>
<dbReference type="SUPFAM" id="SSF54523">
    <property type="entry name" value="Pili subunits"/>
    <property type="match status" value="1"/>
</dbReference>
<protein>
    <recommendedName>
        <fullName evidence="2">Type II secretion system protein H</fullName>
    </recommendedName>
    <alternativeName>
        <fullName evidence="9">General secretion pathway protein H</fullName>
    </alternativeName>
</protein>
<evidence type="ECO:0000256" key="5">
    <source>
        <dbReference type="ARBA" id="ARBA00022519"/>
    </source>
</evidence>
<dbReference type="InterPro" id="IPR045584">
    <property type="entry name" value="Pilin-like"/>
</dbReference>
<gene>
    <name evidence="10" type="ORF">AKJ31_15185</name>
</gene>
<dbReference type="InterPro" id="IPR002416">
    <property type="entry name" value="T2SS_protein-GspH"/>
</dbReference>
<dbReference type="GO" id="GO:0015628">
    <property type="term" value="P:protein secretion by the type II secretion system"/>
    <property type="evidence" value="ECO:0007669"/>
    <property type="project" value="InterPro"/>
</dbReference>
<dbReference type="AlphaFoldDB" id="A0A0M0HYA4"/>
<sequence length="195" mass="21502">MTPKQKGFTLLEILLVLVLLSVASVAVIATLPQKTSDEAKQQAVALYHRLQLLNEEAILSGKDYGARFDQKRASYQLLALGEEGWQALDDEQLPEQVTLPDGLALTMQLGGNVWKDEDRLFNPGSLFDDEMFAELEAENKVLPPQVFIMSSGEITPFSIAIYPQNLSADEDAWRVVAKENGDIILLAPGESDEQA</sequence>
<reference evidence="11" key="1">
    <citation type="submission" date="2015-08" db="EMBL/GenBank/DDBJ databases">
        <title>Vibrio galatheae sp. nov., a novel member of the Vibrionaceae family isolated from the Solomon Islands.</title>
        <authorList>
            <person name="Giubergia S."/>
            <person name="Machado H."/>
            <person name="Mateiu R.V."/>
            <person name="Gram L."/>
        </authorList>
    </citation>
    <scope>NUCLEOTIDE SEQUENCE [LARGE SCALE GENOMIC DNA]</scope>
    <source>
        <strain evidence="11">DSM 19134</strain>
    </source>
</reference>
<comment type="subcellular location">
    <subcellularLocation>
        <location evidence="1">Cell inner membrane</location>
        <topology evidence="1">Single-pass membrane protein</topology>
    </subcellularLocation>
</comment>
<keyword evidence="11" id="KW-1185">Reference proteome</keyword>
<keyword evidence="6" id="KW-0812">Transmembrane</keyword>
<dbReference type="PATRIC" id="fig|171383.3.peg.3108"/>
<evidence type="ECO:0000256" key="7">
    <source>
        <dbReference type="ARBA" id="ARBA00022989"/>
    </source>
</evidence>
<keyword evidence="5" id="KW-0997">Cell inner membrane</keyword>
<accession>A0A0M0HYA4</accession>
<comment type="caution">
    <text evidence="10">The sequence shown here is derived from an EMBL/GenBank/DDBJ whole genome shotgun (WGS) entry which is preliminary data.</text>
</comment>
<dbReference type="Pfam" id="PF07963">
    <property type="entry name" value="N_methyl"/>
    <property type="match status" value="1"/>
</dbReference>
<keyword evidence="8" id="KW-0472">Membrane</keyword>
<dbReference type="InterPro" id="IPR051621">
    <property type="entry name" value="T2SS_protein_J"/>
</dbReference>
<dbReference type="PANTHER" id="PTHR39583:SF2">
    <property type="entry name" value="TYPE II SECRETION SYSTEM PROTEIN J"/>
    <property type="match status" value="1"/>
</dbReference>
<organism evidence="10 11">
    <name type="scientific">Vibrio hepatarius</name>
    <dbReference type="NCBI Taxonomy" id="171383"/>
    <lineage>
        <taxon>Bacteria</taxon>
        <taxon>Pseudomonadati</taxon>
        <taxon>Pseudomonadota</taxon>
        <taxon>Gammaproteobacteria</taxon>
        <taxon>Vibrionales</taxon>
        <taxon>Vibrionaceae</taxon>
        <taxon>Vibrio</taxon>
        <taxon>Vibrio oreintalis group</taxon>
    </lineage>
</organism>
<dbReference type="InterPro" id="IPR012902">
    <property type="entry name" value="N_methyl_site"/>
</dbReference>
<keyword evidence="4" id="KW-0488">Methylation</keyword>
<dbReference type="GO" id="GO:0005886">
    <property type="term" value="C:plasma membrane"/>
    <property type="evidence" value="ECO:0007669"/>
    <property type="project" value="UniProtKB-SubCell"/>
</dbReference>
<evidence type="ECO:0000313" key="10">
    <source>
        <dbReference type="EMBL" id="KOO06618.1"/>
    </source>
</evidence>
<dbReference type="Proteomes" id="UP000037530">
    <property type="component" value="Unassembled WGS sequence"/>
</dbReference>
<evidence type="ECO:0000256" key="4">
    <source>
        <dbReference type="ARBA" id="ARBA00022481"/>
    </source>
</evidence>
<evidence type="ECO:0000256" key="9">
    <source>
        <dbReference type="ARBA" id="ARBA00030775"/>
    </source>
</evidence>
<evidence type="ECO:0000256" key="6">
    <source>
        <dbReference type="ARBA" id="ARBA00022692"/>
    </source>
</evidence>
<evidence type="ECO:0000256" key="8">
    <source>
        <dbReference type="ARBA" id="ARBA00023136"/>
    </source>
</evidence>
<dbReference type="EMBL" id="LHPI01000016">
    <property type="protein sequence ID" value="KOO06618.1"/>
    <property type="molecule type" value="Genomic_DNA"/>
</dbReference>
<dbReference type="STRING" id="171383.AKJ31_15185"/>
<proteinExistence type="predicted"/>
<evidence type="ECO:0000256" key="1">
    <source>
        <dbReference type="ARBA" id="ARBA00004377"/>
    </source>
</evidence>
<dbReference type="PRINTS" id="PR00885">
    <property type="entry name" value="BCTERIALGSPH"/>
</dbReference>
<dbReference type="NCBIfam" id="TIGR02532">
    <property type="entry name" value="IV_pilin_GFxxxE"/>
    <property type="match status" value="1"/>
</dbReference>